<gene>
    <name evidence="2" type="ORF">MG293_001718</name>
</gene>
<evidence type="ECO:0000313" key="3">
    <source>
        <dbReference type="Proteomes" id="UP001214576"/>
    </source>
</evidence>
<reference evidence="2" key="1">
    <citation type="submission" date="2022-03" db="EMBL/GenBank/DDBJ databases">
        <title>Genomic analyses of argali, domestic sheep and their hybrids provide insights into chromosomal evolution, heterosis and genetic basis of agronomic traits.</title>
        <authorList>
            <person name="Li M."/>
        </authorList>
    </citation>
    <scope>NUCLEOTIDE SEQUENCE</scope>
    <source>
        <strain evidence="2">CAU-MHL-2022a</strain>
        <tissue evidence="2">Skin</tissue>
    </source>
</reference>
<feature type="region of interest" description="Disordered" evidence="1">
    <location>
        <begin position="342"/>
        <end position="368"/>
    </location>
</feature>
<feature type="region of interest" description="Disordered" evidence="1">
    <location>
        <begin position="93"/>
        <end position="116"/>
    </location>
</feature>
<feature type="compositionally biased region" description="Basic residues" evidence="1">
    <location>
        <begin position="95"/>
        <end position="105"/>
    </location>
</feature>
<keyword evidence="3" id="KW-1185">Reference proteome</keyword>
<protein>
    <submittedName>
        <fullName evidence="2">Uncharacterized protein</fullName>
    </submittedName>
</protein>
<dbReference type="Proteomes" id="UP001214576">
    <property type="component" value="Unassembled WGS sequence"/>
</dbReference>
<accession>A0AAD4YID9</accession>
<evidence type="ECO:0000313" key="2">
    <source>
        <dbReference type="EMBL" id="KAI4549388.1"/>
    </source>
</evidence>
<name>A0AAD4YID9_OVIAM</name>
<feature type="compositionally biased region" description="Basic and acidic residues" evidence="1">
    <location>
        <begin position="342"/>
        <end position="363"/>
    </location>
</feature>
<evidence type="ECO:0000256" key="1">
    <source>
        <dbReference type="SAM" id="MobiDB-lite"/>
    </source>
</evidence>
<dbReference type="EMBL" id="JAKZEL010000001">
    <property type="protein sequence ID" value="KAI4549388.1"/>
    <property type="molecule type" value="Genomic_DNA"/>
</dbReference>
<sequence>MPNSSKIGNRLVLHNSFSQIDRIILFSSFEYAFLLIKNNETIGFPPNFRVLSGVPANGSDPVAATGTFLCLVSPDVDNWTECPDRKYLTPFDKKKKEKAKQSRKHGTSETGKADKDSRALGELPNLYARIFYIQLEVAFDMQIKQNGNENQAFYLPPTPPPPPRPTPLPYPDPTQEEILRAQAKLGNIYILNLNYQKPTKSKYEGKKEKLVPGFPNEMLHVTHSPEEKNKAFAKLPSIEVEEIQFLHIFINTVYYQHFGSLPIIYMKTKISREECILIISSFIYENDKSNCSPVDYGICDVLAYSRARILLYEIEVEVGNTKREKKGTPNLSAVRQGEILSDSRSKEIQGRENGNKGPKDLELYPKSNGKISKEGINESAMSEKRETDDILMEESEEEIKARIAEWVAISFSRGSPHPEIEHALADSLLRLPMKKPSLENELDPKQSLFYKLDVQETYPLLIQKGTDKTVQRKEYMNPKLNQKNFGLCKSEKGKKKHQTRSLYLLLLLLSRFSRVRLCVTP</sequence>
<organism evidence="2 3">
    <name type="scientific">Ovis ammon polii</name>
    <dbReference type="NCBI Taxonomy" id="230172"/>
    <lineage>
        <taxon>Eukaryota</taxon>
        <taxon>Metazoa</taxon>
        <taxon>Chordata</taxon>
        <taxon>Craniata</taxon>
        <taxon>Vertebrata</taxon>
        <taxon>Euteleostomi</taxon>
        <taxon>Mammalia</taxon>
        <taxon>Eutheria</taxon>
        <taxon>Laurasiatheria</taxon>
        <taxon>Artiodactyla</taxon>
        <taxon>Ruminantia</taxon>
        <taxon>Pecora</taxon>
        <taxon>Bovidae</taxon>
        <taxon>Caprinae</taxon>
        <taxon>Ovis</taxon>
    </lineage>
</organism>
<comment type="caution">
    <text evidence="2">The sequence shown here is derived from an EMBL/GenBank/DDBJ whole genome shotgun (WGS) entry which is preliminary data.</text>
</comment>
<proteinExistence type="predicted"/>
<dbReference type="AlphaFoldDB" id="A0AAD4YID9"/>